<dbReference type="InterPro" id="IPR002052">
    <property type="entry name" value="DNA_methylase_N6_adenine_CS"/>
</dbReference>
<evidence type="ECO:0000256" key="1">
    <source>
        <dbReference type="ARBA" id="ARBA00006594"/>
    </source>
</evidence>
<dbReference type="PRINTS" id="PR00508">
    <property type="entry name" value="S21N4MTFRASE"/>
</dbReference>
<proteinExistence type="inferred from homology"/>
<keyword evidence="3" id="KW-0808">Transferase</keyword>
<organism evidence="5">
    <name type="scientific">marine metagenome</name>
    <dbReference type="NCBI Taxonomy" id="408172"/>
    <lineage>
        <taxon>unclassified sequences</taxon>
        <taxon>metagenomes</taxon>
        <taxon>ecological metagenomes</taxon>
    </lineage>
</organism>
<gene>
    <name evidence="5" type="ORF">METZ01_LOCUS322236</name>
</gene>
<dbReference type="GO" id="GO:0003677">
    <property type="term" value="F:DNA binding"/>
    <property type="evidence" value="ECO:0007669"/>
    <property type="project" value="InterPro"/>
</dbReference>
<keyword evidence="2" id="KW-0489">Methyltransferase</keyword>
<dbReference type="PANTHER" id="PTHR13370:SF3">
    <property type="entry name" value="TRNA (GUANINE(10)-N2)-METHYLTRANSFERASE HOMOLOG"/>
    <property type="match status" value="1"/>
</dbReference>
<dbReference type="AlphaFoldDB" id="A0A382PBT2"/>
<dbReference type="PANTHER" id="PTHR13370">
    <property type="entry name" value="RNA METHYLASE-RELATED"/>
    <property type="match status" value="1"/>
</dbReference>
<sequence length="262" mass="30545">MENNFKNKIINGDSLEKLKKIPSETFDLIFADPPYNLQLKNKLTRPDRSKVNAVDDKWDQFKSFKKYDEFTIAWLKECKRILKKNGAIWVIGSYHNIFRLGKVIQDLGFWILNDVIWNKNNPMPNFRGTRFTNAHETLIWASKDQKSKYTFNYQSLKCLNDDLQMRSNWNLPICNGNERLKKNGKKVHSTQKPESLLHRVLLASSNKGDMILDPFLGSGTTATVAKKLGRNYYGIEKEKSYFKAAQQRLKNTKPIEDNFLDT</sequence>
<feature type="non-terminal residue" evidence="5">
    <location>
        <position position="262"/>
    </location>
</feature>
<feature type="domain" description="DNA methylase N-4/N-6" evidence="4">
    <location>
        <begin position="27"/>
        <end position="246"/>
    </location>
</feature>
<dbReference type="InterPro" id="IPR001091">
    <property type="entry name" value="RM_Methyltransferase"/>
</dbReference>
<dbReference type="GO" id="GO:0005737">
    <property type="term" value="C:cytoplasm"/>
    <property type="evidence" value="ECO:0007669"/>
    <property type="project" value="TreeGrafter"/>
</dbReference>
<dbReference type="InterPro" id="IPR029063">
    <property type="entry name" value="SAM-dependent_MTases_sf"/>
</dbReference>
<evidence type="ECO:0000259" key="4">
    <source>
        <dbReference type="Pfam" id="PF01555"/>
    </source>
</evidence>
<evidence type="ECO:0000313" key="5">
    <source>
        <dbReference type="EMBL" id="SVC69382.1"/>
    </source>
</evidence>
<dbReference type="GO" id="GO:0032259">
    <property type="term" value="P:methylation"/>
    <property type="evidence" value="ECO:0007669"/>
    <property type="project" value="UniProtKB-KW"/>
</dbReference>
<dbReference type="Pfam" id="PF01555">
    <property type="entry name" value="N6_N4_Mtase"/>
    <property type="match status" value="1"/>
</dbReference>
<evidence type="ECO:0000256" key="2">
    <source>
        <dbReference type="ARBA" id="ARBA00022603"/>
    </source>
</evidence>
<dbReference type="GO" id="GO:0009007">
    <property type="term" value="F:site-specific DNA-methyltransferase (adenine-specific) activity"/>
    <property type="evidence" value="ECO:0007669"/>
    <property type="project" value="TreeGrafter"/>
</dbReference>
<dbReference type="PROSITE" id="PS00092">
    <property type="entry name" value="N6_MTASE"/>
    <property type="match status" value="1"/>
</dbReference>
<reference evidence="5" key="1">
    <citation type="submission" date="2018-05" db="EMBL/GenBank/DDBJ databases">
        <authorList>
            <person name="Lanie J.A."/>
            <person name="Ng W.-L."/>
            <person name="Kazmierczak K.M."/>
            <person name="Andrzejewski T.M."/>
            <person name="Davidsen T.M."/>
            <person name="Wayne K.J."/>
            <person name="Tettelin H."/>
            <person name="Glass J.I."/>
            <person name="Rusch D."/>
            <person name="Podicherti R."/>
            <person name="Tsui H.-C.T."/>
            <person name="Winkler M.E."/>
        </authorList>
    </citation>
    <scope>NUCLEOTIDE SEQUENCE</scope>
</reference>
<dbReference type="InterPro" id="IPR002941">
    <property type="entry name" value="DNA_methylase_N4/N6"/>
</dbReference>
<name>A0A382PBT2_9ZZZZ</name>
<comment type="similarity">
    <text evidence="1">Belongs to the N(4)/N(6)-methyltransferase family.</text>
</comment>
<dbReference type="Gene3D" id="3.40.50.150">
    <property type="entry name" value="Vaccinia Virus protein VP39"/>
    <property type="match status" value="1"/>
</dbReference>
<dbReference type="SUPFAM" id="SSF53335">
    <property type="entry name" value="S-adenosyl-L-methionine-dependent methyltransferases"/>
    <property type="match status" value="1"/>
</dbReference>
<accession>A0A382PBT2</accession>
<dbReference type="GO" id="GO:0008170">
    <property type="term" value="F:N-methyltransferase activity"/>
    <property type="evidence" value="ECO:0007669"/>
    <property type="project" value="InterPro"/>
</dbReference>
<evidence type="ECO:0000256" key="3">
    <source>
        <dbReference type="ARBA" id="ARBA00022679"/>
    </source>
</evidence>
<protein>
    <recommendedName>
        <fullName evidence="4">DNA methylase N-4/N-6 domain-containing protein</fullName>
    </recommendedName>
</protein>
<dbReference type="EMBL" id="UINC01105443">
    <property type="protein sequence ID" value="SVC69382.1"/>
    <property type="molecule type" value="Genomic_DNA"/>
</dbReference>